<dbReference type="InterPro" id="IPR023214">
    <property type="entry name" value="HAD_sf"/>
</dbReference>
<dbReference type="OrthoDB" id="9805604at2"/>
<sequence length="183" mass="20050">MSRTEYNPSPEVLERAARVRLLALDVDGVMTDGGLNYTGDPHEHKRFHVRDGLGLKLLQRSNIEIAIITGRNSSAVTTRAEELGIEHVYQGCEDKWQALSELLTRLRLEADQAAYCGDDLVDLAAIRQAGLGVTVNDAPGEIRQHADYVTLTPGGHGAVREICELILKARGEWDAIVAEFASC</sequence>
<dbReference type="EC" id="3.1.3.45" evidence="5 12"/>
<evidence type="ECO:0000256" key="7">
    <source>
        <dbReference type="ARBA" id="ARBA00022723"/>
    </source>
</evidence>
<keyword evidence="7 12" id="KW-0479">Metal-binding</keyword>
<evidence type="ECO:0000313" key="15">
    <source>
        <dbReference type="Proteomes" id="UP000322553"/>
    </source>
</evidence>
<feature type="binding site" evidence="13">
    <location>
        <position position="27"/>
    </location>
    <ligand>
        <name>substrate</name>
    </ligand>
</feature>
<dbReference type="SFLD" id="SFLDS00003">
    <property type="entry name" value="Haloacid_Dehalogenase"/>
    <property type="match status" value="1"/>
</dbReference>
<keyword evidence="9 12" id="KW-0460">Magnesium</keyword>
<dbReference type="AlphaFoldDB" id="A0A1S1NXF8"/>
<evidence type="ECO:0000256" key="10">
    <source>
        <dbReference type="ARBA" id="ARBA00022985"/>
    </source>
</evidence>
<dbReference type="GO" id="GO:0046872">
    <property type="term" value="F:metal ion binding"/>
    <property type="evidence" value="ECO:0007669"/>
    <property type="project" value="UniProtKB-UniRule"/>
</dbReference>
<dbReference type="RefSeq" id="WP_070977787.1">
    <property type="nucleotide sequence ID" value="NZ_CP043420.1"/>
</dbReference>
<evidence type="ECO:0000256" key="9">
    <source>
        <dbReference type="ARBA" id="ARBA00022842"/>
    </source>
</evidence>
<dbReference type="PANTHER" id="PTHR21485">
    <property type="entry name" value="HAD SUPERFAMILY MEMBERS CMAS AND KDSC"/>
    <property type="match status" value="1"/>
</dbReference>
<dbReference type="EMBL" id="CP043420">
    <property type="protein sequence ID" value="QEL11452.1"/>
    <property type="molecule type" value="Genomic_DNA"/>
</dbReference>
<reference evidence="14 15" key="1">
    <citation type="submission" date="2019-08" db="EMBL/GenBank/DDBJ databases">
        <title>Complete genome sequence of Kushneria sp. YCWA18, a halophilic phosphate-solubilizing bacterium isolated from Daqiao saltern in China.</title>
        <authorList>
            <person name="Du G.-X."/>
            <person name="Qu L.-Y."/>
        </authorList>
    </citation>
    <scope>NUCLEOTIDE SEQUENCE [LARGE SCALE GENOMIC DNA]</scope>
    <source>
        <strain evidence="14 15">YCWA18</strain>
    </source>
</reference>
<evidence type="ECO:0000256" key="5">
    <source>
        <dbReference type="ARBA" id="ARBA00013066"/>
    </source>
</evidence>
<dbReference type="SFLD" id="SFLDG01138">
    <property type="entry name" value="C1.6.2:_Deoxy-d-mannose-octulo"/>
    <property type="match status" value="1"/>
</dbReference>
<evidence type="ECO:0000256" key="4">
    <source>
        <dbReference type="ARBA" id="ARBA00011881"/>
    </source>
</evidence>
<accession>A0A1S1NXF8</accession>
<dbReference type="GO" id="GO:0019143">
    <property type="term" value="F:3-deoxy-manno-octulosonate-8-phosphatase activity"/>
    <property type="evidence" value="ECO:0007669"/>
    <property type="project" value="UniProtKB-UniRule"/>
</dbReference>
<dbReference type="Gene3D" id="3.40.50.1000">
    <property type="entry name" value="HAD superfamily/HAD-like"/>
    <property type="match status" value="1"/>
</dbReference>
<keyword evidence="10 12" id="KW-0448">Lipopolysaccharide biosynthesis</keyword>
<comment type="subunit">
    <text evidence="4 12">Homotetramer.</text>
</comment>
<dbReference type="FunFam" id="3.40.50.1000:FF:000029">
    <property type="entry name" value="3-deoxy-D-manno-octulosonate 8-phosphate phosphatase KdsC"/>
    <property type="match status" value="1"/>
</dbReference>
<keyword evidence="15" id="KW-1185">Reference proteome</keyword>
<dbReference type="Pfam" id="PF08282">
    <property type="entry name" value="Hydrolase_3"/>
    <property type="match status" value="1"/>
</dbReference>
<evidence type="ECO:0000313" key="14">
    <source>
        <dbReference type="EMBL" id="QEL11452.1"/>
    </source>
</evidence>
<evidence type="ECO:0000256" key="12">
    <source>
        <dbReference type="PIRNR" id="PIRNR006118"/>
    </source>
</evidence>
<feature type="binding site" evidence="13">
    <location>
        <position position="118"/>
    </location>
    <ligand>
        <name>Mg(2+)</name>
        <dbReference type="ChEBI" id="CHEBI:18420"/>
    </ligand>
</feature>
<evidence type="ECO:0000256" key="1">
    <source>
        <dbReference type="ARBA" id="ARBA00000898"/>
    </source>
</evidence>
<evidence type="ECO:0000256" key="11">
    <source>
        <dbReference type="ARBA" id="ARBA00031051"/>
    </source>
</evidence>
<comment type="cofactor">
    <cofactor evidence="2 12 13">
        <name>Mg(2+)</name>
        <dbReference type="ChEBI" id="CHEBI:18420"/>
    </cofactor>
</comment>
<comment type="catalytic activity">
    <reaction evidence="1 12">
        <text>3-deoxy-alpha-D-manno-2-octulosonate-8-phosphate + H2O = 3-deoxy-alpha-D-manno-oct-2-ulosonate + phosphate</text>
        <dbReference type="Rhea" id="RHEA:11500"/>
        <dbReference type="ChEBI" id="CHEBI:15377"/>
        <dbReference type="ChEBI" id="CHEBI:43474"/>
        <dbReference type="ChEBI" id="CHEBI:85985"/>
        <dbReference type="ChEBI" id="CHEBI:85986"/>
        <dbReference type="EC" id="3.1.3.45"/>
    </reaction>
</comment>
<dbReference type="InterPro" id="IPR036412">
    <property type="entry name" value="HAD-like_sf"/>
</dbReference>
<dbReference type="SFLD" id="SFLDG01136">
    <property type="entry name" value="C1.6:_Phosphoserine_Phosphatas"/>
    <property type="match status" value="1"/>
</dbReference>
<feature type="binding site" evidence="13">
    <location>
        <position position="25"/>
    </location>
    <ligand>
        <name>Mg(2+)</name>
        <dbReference type="ChEBI" id="CHEBI:18420"/>
    </ligand>
</feature>
<evidence type="ECO:0000256" key="6">
    <source>
        <dbReference type="ARBA" id="ARBA00020092"/>
    </source>
</evidence>
<name>A0A1S1NXF8_9GAMM</name>
<dbReference type="GO" id="GO:0009103">
    <property type="term" value="P:lipopolysaccharide biosynthetic process"/>
    <property type="evidence" value="ECO:0007669"/>
    <property type="project" value="UniProtKB-UniRule"/>
</dbReference>
<evidence type="ECO:0000256" key="3">
    <source>
        <dbReference type="ARBA" id="ARBA00005893"/>
    </source>
</evidence>
<dbReference type="GO" id="GO:0008781">
    <property type="term" value="F:N-acylneuraminate cytidylyltransferase activity"/>
    <property type="evidence" value="ECO:0007669"/>
    <property type="project" value="TreeGrafter"/>
</dbReference>
<dbReference type="PANTHER" id="PTHR21485:SF6">
    <property type="entry name" value="N-ACYLNEURAMINATE CYTIDYLYLTRANSFERASE-RELATED"/>
    <property type="match status" value="1"/>
</dbReference>
<comment type="function">
    <text evidence="12">Catalyzes the hydrolysis of 3-deoxy-D-manno-octulosonate 8-phosphate (KDO 8-P) to 3-deoxy-D-manno-octulosonate (KDO) and inorganic phosphate.</text>
</comment>
<dbReference type="Proteomes" id="UP000322553">
    <property type="component" value="Chromosome"/>
</dbReference>
<dbReference type="NCBIfam" id="TIGR01670">
    <property type="entry name" value="KdsC-phosphatas"/>
    <property type="match status" value="1"/>
</dbReference>
<proteinExistence type="inferred from homology"/>
<dbReference type="InterPro" id="IPR050793">
    <property type="entry name" value="CMP-NeuNAc_synthase"/>
</dbReference>
<evidence type="ECO:0000256" key="8">
    <source>
        <dbReference type="ARBA" id="ARBA00022801"/>
    </source>
</evidence>
<organism evidence="14 15">
    <name type="scientific">Kushneria phosphatilytica</name>
    <dbReference type="NCBI Taxonomy" id="657387"/>
    <lineage>
        <taxon>Bacteria</taxon>
        <taxon>Pseudomonadati</taxon>
        <taxon>Pseudomonadota</taxon>
        <taxon>Gammaproteobacteria</taxon>
        <taxon>Oceanospirillales</taxon>
        <taxon>Halomonadaceae</taxon>
        <taxon>Kushneria</taxon>
    </lineage>
</organism>
<keyword evidence="8 12" id="KW-0378">Hydrolase</keyword>
<dbReference type="CDD" id="cd01630">
    <property type="entry name" value="HAD_KDO-like"/>
    <property type="match status" value="1"/>
</dbReference>
<comment type="similarity">
    <text evidence="3 12">Belongs to the KdsC family.</text>
</comment>
<evidence type="ECO:0000256" key="13">
    <source>
        <dbReference type="PIRSR" id="PIRSR006118-2"/>
    </source>
</evidence>
<gene>
    <name evidence="14" type="ORF">FY550_10080</name>
</gene>
<dbReference type="SUPFAM" id="SSF56784">
    <property type="entry name" value="HAD-like"/>
    <property type="match status" value="1"/>
</dbReference>
<protein>
    <recommendedName>
        <fullName evidence="6 12">3-deoxy-D-manno-octulosonate 8-phosphate phosphatase KdsC</fullName>
        <ecNumber evidence="5 12">3.1.3.45</ecNumber>
    </recommendedName>
    <alternativeName>
        <fullName evidence="11 12">KDO 8-P phosphatase</fullName>
    </alternativeName>
</protein>
<dbReference type="STRING" id="657387.BH688_06340"/>
<dbReference type="PIRSF" id="PIRSF006118">
    <property type="entry name" value="KDO8-P_Ptase"/>
    <property type="match status" value="1"/>
</dbReference>
<dbReference type="KEGG" id="kuy:FY550_10080"/>
<dbReference type="InterPro" id="IPR010023">
    <property type="entry name" value="KdsC_fam"/>
</dbReference>
<evidence type="ECO:0000256" key="2">
    <source>
        <dbReference type="ARBA" id="ARBA00001946"/>
    </source>
</evidence>